<reference evidence="9 10" key="1">
    <citation type="journal article" date="2019" name="Nat. Microbiol.">
        <title>Mediterranean grassland soil C-N compound turnover is dependent on rainfall and depth, and is mediated by genomically divergent microorganisms.</title>
        <authorList>
            <person name="Diamond S."/>
            <person name="Andeer P.F."/>
            <person name="Li Z."/>
            <person name="Crits-Christoph A."/>
            <person name="Burstein D."/>
            <person name="Anantharaman K."/>
            <person name="Lane K.R."/>
            <person name="Thomas B.C."/>
            <person name="Pan C."/>
            <person name="Northen T.R."/>
            <person name="Banfield J.F."/>
        </authorList>
    </citation>
    <scope>NUCLEOTIDE SEQUENCE [LARGE SCALE GENOMIC DNA]</scope>
    <source>
        <strain evidence="9">NP_3</strain>
    </source>
</reference>
<name>A0A537KCM2_9BACT</name>
<dbReference type="CDD" id="cd00207">
    <property type="entry name" value="fer2"/>
    <property type="match status" value="1"/>
</dbReference>
<dbReference type="PANTHER" id="PTHR44379:SF8">
    <property type="entry name" value="XANTHINE DEHYDROGENASE IRON-SULFUR-BINDING SUBUNIT XDHC-RELATED"/>
    <property type="match status" value="1"/>
</dbReference>
<dbReference type="PANTHER" id="PTHR44379">
    <property type="entry name" value="OXIDOREDUCTASE WITH IRON-SULFUR SUBUNIT"/>
    <property type="match status" value="1"/>
</dbReference>
<dbReference type="InterPro" id="IPR002888">
    <property type="entry name" value="2Fe-2S-bd"/>
</dbReference>
<evidence type="ECO:0000256" key="3">
    <source>
        <dbReference type="ARBA" id="ARBA00023002"/>
    </source>
</evidence>
<sequence length="185" mass="19247">MKAALTLRVNGEDRDAIVPVHKTLLEVLREDLGLTGTKHGCELGECGTCTVLVDGAPVLSCLALPVELEGREITTVEGLARGGRLHPLQAAFAELGAAQCGYCTPGILVAAKALLDRTPAPTRSEVAEWLAGNLCRCTGYLKILEAVDLAAGRMREGGAGSAPRRDEPAVPAETAEPARAGEEAP</sequence>
<evidence type="ECO:0000256" key="6">
    <source>
        <dbReference type="ARBA" id="ARBA00060707"/>
    </source>
</evidence>
<dbReference type="InterPro" id="IPR001041">
    <property type="entry name" value="2Fe-2S_ferredoxin-type"/>
</dbReference>
<protein>
    <submittedName>
        <fullName evidence="9">(2Fe-2S)-binding protein</fullName>
    </submittedName>
</protein>
<keyword evidence="3" id="KW-0560">Oxidoreductase</keyword>
<dbReference type="Gene3D" id="3.10.20.30">
    <property type="match status" value="1"/>
</dbReference>
<evidence type="ECO:0000313" key="10">
    <source>
        <dbReference type="Proteomes" id="UP000318509"/>
    </source>
</evidence>
<accession>A0A537KCM2</accession>
<dbReference type="InterPro" id="IPR051452">
    <property type="entry name" value="Diverse_Oxidoreductases"/>
</dbReference>
<evidence type="ECO:0000256" key="4">
    <source>
        <dbReference type="ARBA" id="ARBA00023004"/>
    </source>
</evidence>
<proteinExistence type="predicted"/>
<dbReference type="FunFam" id="3.10.20.30:FF:000020">
    <property type="entry name" value="Xanthine dehydrogenase iron-sulfur subunit"/>
    <property type="match status" value="1"/>
</dbReference>
<dbReference type="Proteomes" id="UP000318509">
    <property type="component" value="Unassembled WGS sequence"/>
</dbReference>
<dbReference type="Pfam" id="PF00111">
    <property type="entry name" value="Fer2"/>
    <property type="match status" value="1"/>
</dbReference>
<keyword evidence="5" id="KW-0411">Iron-sulfur</keyword>
<gene>
    <name evidence="9" type="ORF">E6H00_01480</name>
</gene>
<dbReference type="GO" id="GO:0046872">
    <property type="term" value="F:metal ion binding"/>
    <property type="evidence" value="ECO:0007669"/>
    <property type="project" value="UniProtKB-KW"/>
</dbReference>
<comment type="caution">
    <text evidence="9">The sequence shown here is derived from an EMBL/GenBank/DDBJ whole genome shotgun (WGS) entry which is preliminary data.</text>
</comment>
<dbReference type="SUPFAM" id="SSF47741">
    <property type="entry name" value="CO dehydrogenase ISP C-domain like"/>
    <property type="match status" value="1"/>
</dbReference>
<dbReference type="Pfam" id="PF01799">
    <property type="entry name" value="Fer2_2"/>
    <property type="match status" value="1"/>
</dbReference>
<keyword evidence="2" id="KW-0479">Metal-binding</keyword>
<evidence type="ECO:0000256" key="1">
    <source>
        <dbReference type="ARBA" id="ARBA00022714"/>
    </source>
</evidence>
<feature type="compositionally biased region" description="Low complexity" evidence="7">
    <location>
        <begin position="169"/>
        <end position="178"/>
    </location>
</feature>
<dbReference type="SUPFAM" id="SSF54292">
    <property type="entry name" value="2Fe-2S ferredoxin-like"/>
    <property type="match status" value="1"/>
</dbReference>
<organism evidence="9 10">
    <name type="scientific">Candidatus Segetimicrobium genomatis</name>
    <dbReference type="NCBI Taxonomy" id="2569760"/>
    <lineage>
        <taxon>Bacteria</taxon>
        <taxon>Bacillati</taxon>
        <taxon>Candidatus Sysuimicrobiota</taxon>
        <taxon>Candidatus Sysuimicrobiia</taxon>
        <taxon>Candidatus Sysuimicrobiales</taxon>
        <taxon>Candidatus Segetimicrobiaceae</taxon>
        <taxon>Candidatus Segetimicrobium</taxon>
    </lineage>
</organism>
<dbReference type="InterPro" id="IPR006058">
    <property type="entry name" value="2Fe2S_fd_BS"/>
</dbReference>
<evidence type="ECO:0000256" key="5">
    <source>
        <dbReference type="ARBA" id="ARBA00023014"/>
    </source>
</evidence>
<evidence type="ECO:0000259" key="8">
    <source>
        <dbReference type="PROSITE" id="PS51085"/>
    </source>
</evidence>
<evidence type="ECO:0000256" key="7">
    <source>
        <dbReference type="SAM" id="MobiDB-lite"/>
    </source>
</evidence>
<dbReference type="InterPro" id="IPR012675">
    <property type="entry name" value="Beta-grasp_dom_sf"/>
</dbReference>
<dbReference type="PROSITE" id="PS51085">
    <property type="entry name" value="2FE2S_FER_2"/>
    <property type="match status" value="1"/>
</dbReference>
<keyword evidence="1" id="KW-0001">2Fe-2S</keyword>
<feature type="region of interest" description="Disordered" evidence="7">
    <location>
        <begin position="155"/>
        <end position="185"/>
    </location>
</feature>
<dbReference type="InterPro" id="IPR036010">
    <property type="entry name" value="2Fe-2S_ferredoxin-like_sf"/>
</dbReference>
<evidence type="ECO:0000256" key="2">
    <source>
        <dbReference type="ARBA" id="ARBA00022723"/>
    </source>
</evidence>
<dbReference type="AlphaFoldDB" id="A0A537KCM2"/>
<dbReference type="GO" id="GO:0016491">
    <property type="term" value="F:oxidoreductase activity"/>
    <property type="evidence" value="ECO:0007669"/>
    <property type="project" value="UniProtKB-KW"/>
</dbReference>
<dbReference type="PROSITE" id="PS00197">
    <property type="entry name" value="2FE2S_FER_1"/>
    <property type="match status" value="1"/>
</dbReference>
<evidence type="ECO:0000313" key="9">
    <source>
        <dbReference type="EMBL" id="TMI93282.1"/>
    </source>
</evidence>
<dbReference type="InterPro" id="IPR036884">
    <property type="entry name" value="2Fe-2S-bd_dom_sf"/>
</dbReference>
<comment type="pathway">
    <text evidence="6">Alkaloid degradation; nicotine degradation.</text>
</comment>
<dbReference type="Gene3D" id="1.10.150.120">
    <property type="entry name" value="[2Fe-2S]-binding domain"/>
    <property type="match status" value="1"/>
</dbReference>
<dbReference type="EMBL" id="VBAK01000032">
    <property type="protein sequence ID" value="TMI93282.1"/>
    <property type="molecule type" value="Genomic_DNA"/>
</dbReference>
<dbReference type="GO" id="GO:0051537">
    <property type="term" value="F:2 iron, 2 sulfur cluster binding"/>
    <property type="evidence" value="ECO:0007669"/>
    <property type="project" value="UniProtKB-KW"/>
</dbReference>
<keyword evidence="4" id="KW-0408">Iron</keyword>
<feature type="domain" description="2Fe-2S ferredoxin-type" evidence="8">
    <location>
        <begin position="3"/>
        <end position="79"/>
    </location>
</feature>